<accession>A0A7H0H3B9</accession>
<evidence type="ECO:0000256" key="9">
    <source>
        <dbReference type="ARBA" id="ARBA00022833"/>
    </source>
</evidence>
<keyword evidence="12 15" id="KW-0030">Aminoacyl-tRNA synthetase</keyword>
<dbReference type="InterPro" id="IPR014729">
    <property type="entry name" value="Rossmann-like_a/b/a_fold"/>
</dbReference>
<dbReference type="EMBL" id="CP060789">
    <property type="protein sequence ID" value="QNP55035.1"/>
    <property type="molecule type" value="Genomic_DNA"/>
</dbReference>
<feature type="short sequence motif" description="'KMSKS' region" evidence="15">
    <location>
        <begin position="601"/>
        <end position="605"/>
    </location>
</feature>
<dbReference type="FunFam" id="3.40.50.620:FF:000063">
    <property type="entry name" value="Isoleucine--tRNA ligase"/>
    <property type="match status" value="1"/>
</dbReference>
<dbReference type="FunFam" id="3.40.50.620:FF:000075">
    <property type="entry name" value="Isoleucine--tRNA ligase"/>
    <property type="match status" value="1"/>
</dbReference>
<dbReference type="InterPro" id="IPR033709">
    <property type="entry name" value="Anticodon_Ile_ABEc"/>
</dbReference>
<evidence type="ECO:0000256" key="3">
    <source>
        <dbReference type="ARBA" id="ARBA00007078"/>
    </source>
</evidence>
<dbReference type="AlphaFoldDB" id="A0A7H0H3B9"/>
<evidence type="ECO:0000313" key="19">
    <source>
        <dbReference type="Proteomes" id="UP000516117"/>
    </source>
</evidence>
<comment type="subcellular location">
    <subcellularLocation>
        <location evidence="2 15">Cytoplasm</location>
    </subcellularLocation>
</comment>
<dbReference type="Gene3D" id="1.10.730.10">
    <property type="entry name" value="Isoleucyl-tRNA Synthetase, Domain 1"/>
    <property type="match status" value="1"/>
</dbReference>
<evidence type="ECO:0000313" key="18">
    <source>
        <dbReference type="EMBL" id="QNP55035.1"/>
    </source>
</evidence>
<dbReference type="Pfam" id="PF00133">
    <property type="entry name" value="tRNA-synt_1"/>
    <property type="match status" value="1"/>
</dbReference>
<keyword evidence="8 15" id="KW-0547">Nucleotide-binding</keyword>
<dbReference type="GO" id="GO:0005524">
    <property type="term" value="F:ATP binding"/>
    <property type="evidence" value="ECO:0007669"/>
    <property type="project" value="UniProtKB-UniRule"/>
</dbReference>
<dbReference type="Gene3D" id="3.40.50.620">
    <property type="entry name" value="HUPs"/>
    <property type="match status" value="2"/>
</dbReference>
<keyword evidence="11 15" id="KW-0648">Protein biosynthesis</keyword>
<evidence type="ECO:0000256" key="11">
    <source>
        <dbReference type="ARBA" id="ARBA00022917"/>
    </source>
</evidence>
<feature type="domain" description="Aminoacyl-tRNA synthetase class Ia" evidence="16">
    <location>
        <begin position="23"/>
        <end position="631"/>
    </location>
</feature>
<evidence type="ECO:0000256" key="12">
    <source>
        <dbReference type="ARBA" id="ARBA00023146"/>
    </source>
</evidence>
<dbReference type="Proteomes" id="UP000516117">
    <property type="component" value="Chromosome"/>
</dbReference>
<evidence type="ECO:0000259" key="17">
    <source>
        <dbReference type="Pfam" id="PF08264"/>
    </source>
</evidence>
<dbReference type="GO" id="GO:0006428">
    <property type="term" value="P:isoleucyl-tRNA aminoacylation"/>
    <property type="evidence" value="ECO:0007669"/>
    <property type="project" value="UniProtKB-UniRule"/>
</dbReference>
<dbReference type="InterPro" id="IPR009080">
    <property type="entry name" value="tRNAsynth_Ia_anticodon-bd"/>
</dbReference>
<feature type="short sequence motif" description="'HIGH' region" evidence="15">
    <location>
        <begin position="53"/>
        <end position="63"/>
    </location>
</feature>
<keyword evidence="10 15" id="KW-0067">ATP-binding</keyword>
<dbReference type="EC" id="6.1.1.5" evidence="15"/>
<dbReference type="PRINTS" id="PR00984">
    <property type="entry name" value="TRNASYNTHILE"/>
</dbReference>
<dbReference type="RefSeq" id="WP_187720171.1">
    <property type="nucleotide sequence ID" value="NZ_BAABBL010000004.1"/>
</dbReference>
<protein>
    <recommendedName>
        <fullName evidence="15">Isoleucine--tRNA ligase</fullName>
        <ecNumber evidence="15">6.1.1.5</ecNumber>
    </recommendedName>
    <alternativeName>
        <fullName evidence="15">Isoleucyl-tRNA synthetase</fullName>
        <shortName evidence="15">IleRS</shortName>
    </alternativeName>
</protein>
<dbReference type="InterPro" id="IPR002300">
    <property type="entry name" value="aa-tRNA-synth_Ia"/>
</dbReference>
<evidence type="ECO:0000256" key="10">
    <source>
        <dbReference type="ARBA" id="ARBA00022840"/>
    </source>
</evidence>
<keyword evidence="9 15" id="KW-0862">Zinc</keyword>
<comment type="subunit">
    <text evidence="4 15">Monomer.</text>
</comment>
<dbReference type="KEGG" id="tdf:H9L22_12225"/>
<evidence type="ECO:0000256" key="4">
    <source>
        <dbReference type="ARBA" id="ARBA00011245"/>
    </source>
</evidence>
<dbReference type="GO" id="GO:0000049">
    <property type="term" value="F:tRNA binding"/>
    <property type="evidence" value="ECO:0007669"/>
    <property type="project" value="InterPro"/>
</dbReference>
<dbReference type="SUPFAM" id="SSF50677">
    <property type="entry name" value="ValRS/IleRS/LeuRS editing domain"/>
    <property type="match status" value="1"/>
</dbReference>
<comment type="function">
    <text evidence="13 15">Catalyzes the attachment of isoleucine to tRNA(Ile). As IleRS can inadvertently accommodate and process structurally similar amino acids such as valine, to avoid such errors it has two additional distinct tRNA(Ile)-dependent editing activities. One activity is designated as 'pretransfer' editing and involves the hydrolysis of activated Val-AMP. The other activity is designated 'posttransfer' editing and involves deacylation of mischarged Val-tRNA(Ile).</text>
</comment>
<feature type="binding site" evidence="15">
    <location>
        <position position="604"/>
    </location>
    <ligand>
        <name>ATP</name>
        <dbReference type="ChEBI" id="CHEBI:30616"/>
    </ligand>
</feature>
<gene>
    <name evidence="15" type="primary">ileS</name>
    <name evidence="18" type="ORF">H9L22_12225</name>
</gene>
<evidence type="ECO:0000256" key="8">
    <source>
        <dbReference type="ARBA" id="ARBA00022741"/>
    </source>
</evidence>
<dbReference type="Pfam" id="PF19302">
    <property type="entry name" value="DUF5915"/>
    <property type="match status" value="1"/>
</dbReference>
<evidence type="ECO:0000256" key="5">
    <source>
        <dbReference type="ARBA" id="ARBA00022490"/>
    </source>
</evidence>
<dbReference type="HAMAP" id="MF_02003">
    <property type="entry name" value="Ile_tRNA_synth_type2"/>
    <property type="match status" value="1"/>
</dbReference>
<dbReference type="GO" id="GO:0008270">
    <property type="term" value="F:zinc ion binding"/>
    <property type="evidence" value="ECO:0007669"/>
    <property type="project" value="UniProtKB-UniRule"/>
</dbReference>
<dbReference type="GO" id="GO:0002161">
    <property type="term" value="F:aminoacyl-tRNA deacylase activity"/>
    <property type="evidence" value="ECO:0007669"/>
    <property type="project" value="InterPro"/>
</dbReference>
<dbReference type="FunFam" id="3.90.740.10:FF:000016">
    <property type="entry name" value="Isoleucine--tRNA ligase"/>
    <property type="match status" value="1"/>
</dbReference>
<dbReference type="SUPFAM" id="SSF47323">
    <property type="entry name" value="Anticodon-binding domain of a subclass of class I aminoacyl-tRNA synthetases"/>
    <property type="match status" value="1"/>
</dbReference>
<evidence type="ECO:0000256" key="2">
    <source>
        <dbReference type="ARBA" id="ARBA00004496"/>
    </source>
</evidence>
<dbReference type="CDD" id="cd00818">
    <property type="entry name" value="IleRS_core"/>
    <property type="match status" value="1"/>
</dbReference>
<keyword evidence="6 15" id="KW-0436">Ligase</keyword>
<keyword evidence="7 15" id="KW-0479">Metal-binding</keyword>
<dbReference type="CDD" id="cd07961">
    <property type="entry name" value="Anticodon_Ia_Ile_ABEc"/>
    <property type="match status" value="1"/>
</dbReference>
<comment type="catalytic activity">
    <reaction evidence="14 15">
        <text>tRNA(Ile) + L-isoleucine + ATP = L-isoleucyl-tRNA(Ile) + AMP + diphosphate</text>
        <dbReference type="Rhea" id="RHEA:11060"/>
        <dbReference type="Rhea" id="RHEA-COMP:9666"/>
        <dbReference type="Rhea" id="RHEA-COMP:9695"/>
        <dbReference type="ChEBI" id="CHEBI:30616"/>
        <dbReference type="ChEBI" id="CHEBI:33019"/>
        <dbReference type="ChEBI" id="CHEBI:58045"/>
        <dbReference type="ChEBI" id="CHEBI:78442"/>
        <dbReference type="ChEBI" id="CHEBI:78528"/>
        <dbReference type="ChEBI" id="CHEBI:456215"/>
        <dbReference type="EC" id="6.1.1.5"/>
    </reaction>
</comment>
<comment type="similarity">
    <text evidence="3 15">Belongs to the class-I aminoacyl-tRNA synthetase family. IleS type 2 subfamily.</text>
</comment>
<evidence type="ECO:0000256" key="14">
    <source>
        <dbReference type="ARBA" id="ARBA00048359"/>
    </source>
</evidence>
<name>A0A7H0H3B9_9ACTN</name>
<keyword evidence="5 15" id="KW-0963">Cytoplasm</keyword>
<evidence type="ECO:0000256" key="7">
    <source>
        <dbReference type="ARBA" id="ARBA00022723"/>
    </source>
</evidence>
<dbReference type="GO" id="GO:0004822">
    <property type="term" value="F:isoleucine-tRNA ligase activity"/>
    <property type="evidence" value="ECO:0007669"/>
    <property type="project" value="UniProtKB-UniRule"/>
</dbReference>
<comment type="domain">
    <text evidence="15">IleRS has two distinct active sites: one for aminoacylation and one for editing. The misactivated valine is translocated from the active site to the editing site, which sterically excludes the correctly activated isoleucine. The single editing site contains two valyl binding pockets, one specific for each substrate (Val-AMP or Val-tRNA(Ile)).</text>
</comment>
<dbReference type="NCBIfam" id="TIGR00392">
    <property type="entry name" value="ileS"/>
    <property type="match status" value="1"/>
</dbReference>
<dbReference type="PANTHER" id="PTHR42780:SF1">
    <property type="entry name" value="ISOLEUCINE--TRNA LIGASE, CYTOPLASMIC"/>
    <property type="match status" value="1"/>
</dbReference>
<comment type="cofactor">
    <cofactor evidence="1 15">
        <name>Zn(2+)</name>
        <dbReference type="ChEBI" id="CHEBI:29105"/>
    </cofactor>
</comment>
<dbReference type="InterPro" id="IPR009008">
    <property type="entry name" value="Val/Leu/Ile-tRNA-synth_edit"/>
</dbReference>
<dbReference type="InterPro" id="IPR023586">
    <property type="entry name" value="Ile-tRNA-ligase_type2"/>
</dbReference>
<sequence>MTQSPGYRAVPAQVDFPALEHEILQLWAERDTFTESLRQTEGGEPWTFYEGPPTANGMPGTHHIEARVFKDVFPRFRTMNGFHVERKAGWDCHGLPVELAVEKELGFSGKADIENYGIEAFNAKCRDSVLRHVDAFTELTERMGYWVNLDEAYVTMTPEYVESLWWALKQIHDKGLLQEDYRVAPYCPRCGTALSDHELAQGYEDVTDPSIYVRFPLTGGPLAGAVDLLVWTTTPWTLVSNTAVAVHPEVTYRVATHADQRPVLIAEPLAEKVLGEEWTLTDSFQGRDLERWGYQRPLELVEFPEPAHFVVLADYVTTDDGTGLVHQAPAFGEDDMQVCRAYGLPMVNPIRKDGTFEPELELVGGAFFKDANDPIVDDLRARGLLFRKLDYTHTYPHCWRCHTALLYYAMPSWYIRTTQIKDRLLEENEDTSWHPESIKHGRFGDWLNNNIDWALSRTRYWGTPLPIWRCEDDHQVCVGSRAELSALTGTDLSDLDPHRPFVDDVVFDCPTCGKESHRVPEVIDAWFDSGSMPFAQWGYPHVPGSTELFAERYPADFICEAIDQTRGWFYSLMAVGTLVFDESSYRNVVCLGHILADDGRKMSKHLGNVLEPIPLMDQHGADAVRWFMACSGSPWSARRVGHQAIGETVRKVLITYWNTVAFQSLYARASDWTPSGEAPAVETRHVLDRWLTSATQQLIVETTEALEAYDTQRYGQALSSFIDALSNWHVRRSRRRFWAGDEGALWTLHETLNTLTRLLAPIMPFVTERVWQDLFVAADPEGPASVHLASWPKADESLIIPALAEAMELTRRTVELGRAARAESKVKVRQALGRMLVPSAIFEKLSPELQEEIKAELNVERIESFASAGDLVDHSAKGNFRNLGKRFAQRTPLIAKAIAELDAKDLAEQLRAAGRALMEFEGEQLELTADDVIVTERPREGWSVVNEQGETVALDLELTPELLRSGMAREVIRFIQEARKRAGLEVSDRILVVIEAGPEMTEAIAAHRDLIAAEVLALELIQDQVDAATDEDLELDLRLRLAKA</sequence>
<proteinExistence type="inferred from homology"/>
<evidence type="ECO:0000256" key="6">
    <source>
        <dbReference type="ARBA" id="ARBA00022598"/>
    </source>
</evidence>
<dbReference type="InterPro" id="IPR013155">
    <property type="entry name" value="M/V/L/I-tRNA-synth_anticd-bd"/>
</dbReference>
<evidence type="ECO:0000256" key="13">
    <source>
        <dbReference type="ARBA" id="ARBA00025217"/>
    </source>
</evidence>
<dbReference type="PANTHER" id="PTHR42780">
    <property type="entry name" value="SOLEUCYL-TRNA SYNTHETASE"/>
    <property type="match status" value="1"/>
</dbReference>
<feature type="domain" description="Methionyl/Valyl/Leucyl/Isoleucyl-tRNA synthetase anticodon-binding" evidence="17">
    <location>
        <begin position="688"/>
        <end position="831"/>
    </location>
</feature>
<dbReference type="InterPro" id="IPR002301">
    <property type="entry name" value="Ile-tRNA-ligase"/>
</dbReference>
<evidence type="ECO:0000259" key="16">
    <source>
        <dbReference type="Pfam" id="PF00133"/>
    </source>
</evidence>
<reference evidence="18 19" key="1">
    <citation type="submission" date="2020-08" db="EMBL/GenBank/DDBJ databases">
        <title>Genome sequence of Tessaracoccus defluvii JCM 17540T.</title>
        <authorList>
            <person name="Hyun D.-W."/>
            <person name="Bae J.-W."/>
        </authorList>
    </citation>
    <scope>NUCLEOTIDE SEQUENCE [LARGE SCALE GENOMIC DNA]</scope>
    <source>
        <strain evidence="18 19">JCM 17540</strain>
    </source>
</reference>
<dbReference type="Pfam" id="PF08264">
    <property type="entry name" value="Anticodon_1"/>
    <property type="match status" value="1"/>
</dbReference>
<evidence type="ECO:0000256" key="15">
    <source>
        <dbReference type="HAMAP-Rule" id="MF_02003"/>
    </source>
</evidence>
<evidence type="ECO:0000256" key="1">
    <source>
        <dbReference type="ARBA" id="ARBA00001947"/>
    </source>
</evidence>
<dbReference type="GO" id="GO:0005737">
    <property type="term" value="C:cytoplasm"/>
    <property type="evidence" value="ECO:0007669"/>
    <property type="project" value="UniProtKB-SubCell"/>
</dbReference>
<dbReference type="Gene3D" id="3.90.740.10">
    <property type="entry name" value="Valyl/Leucyl/Isoleucyl-tRNA synthetase, editing domain"/>
    <property type="match status" value="1"/>
</dbReference>
<organism evidence="18 19">
    <name type="scientific">Tessaracoccus defluvii</name>
    <dbReference type="NCBI Taxonomy" id="1285901"/>
    <lineage>
        <taxon>Bacteria</taxon>
        <taxon>Bacillati</taxon>
        <taxon>Actinomycetota</taxon>
        <taxon>Actinomycetes</taxon>
        <taxon>Propionibacteriales</taxon>
        <taxon>Propionibacteriaceae</taxon>
        <taxon>Tessaracoccus</taxon>
    </lineage>
</organism>
<dbReference type="SUPFAM" id="SSF52374">
    <property type="entry name" value="Nucleotidylyl transferase"/>
    <property type="match status" value="1"/>
</dbReference>
<keyword evidence="19" id="KW-1185">Reference proteome</keyword>